<sequence>MLVILTQNHILPSQSVCQSCLLADRHGQPRWKEGQLRCGAPVYGSSERGCQQFRCQMGFHLVQVSDLPATLEQDT</sequence>
<reference evidence="1 2" key="1">
    <citation type="submission" date="2016-11" db="EMBL/GenBank/DDBJ databases">
        <title>Complete genome sequence of thermophilic cyanobacteria strain Synechococcus sp. PCC6715.</title>
        <authorList>
            <person name="Tang J."/>
            <person name="Daroch M."/>
            <person name="Liang Y."/>
            <person name="Jiang D."/>
            <person name="Shah M."/>
        </authorList>
    </citation>
    <scope>NUCLEOTIDE SEQUENCE [LARGE SCALE GENOMIC DNA]</scope>
    <source>
        <strain evidence="1 2">PCC 6715</strain>
    </source>
</reference>
<dbReference type="Proteomes" id="UP000231057">
    <property type="component" value="Chromosome"/>
</dbReference>
<gene>
    <name evidence="1" type="ORF">BRW62_11920</name>
</gene>
<keyword evidence="2" id="KW-1185">Reference proteome</keyword>
<evidence type="ECO:0000313" key="2">
    <source>
        <dbReference type="Proteomes" id="UP000231057"/>
    </source>
</evidence>
<accession>A0A2D2Q474</accession>
<dbReference type="RefSeq" id="WP_099799655.1">
    <property type="nucleotide sequence ID" value="NZ_CP018092.1"/>
</dbReference>
<name>A0A2D2Q474_PARLV</name>
<evidence type="ECO:0000313" key="1">
    <source>
        <dbReference type="EMBL" id="ATS19320.1"/>
    </source>
</evidence>
<dbReference type="OrthoDB" id="515521at2"/>
<protein>
    <submittedName>
        <fullName evidence="1">Uncharacterized protein</fullName>
    </submittedName>
</protein>
<reference evidence="2" key="2">
    <citation type="journal article" date="2022" name="Front. Microbiol.">
        <title>Comparative Genomic Analysis Revealed Distinct Molecular Components and Organization of CO2-Concentrating Mechanism in Thermophilic Cyanobacteria.</title>
        <authorList>
            <person name="Tang J."/>
            <person name="Zhou H."/>
            <person name="Yao D."/>
            <person name="Riaz S."/>
            <person name="You D."/>
            <person name="Klepacz-Smolka A."/>
            <person name="Daroch M."/>
        </authorList>
    </citation>
    <scope>NUCLEOTIDE SEQUENCE [LARGE SCALE GENOMIC DNA]</scope>
    <source>
        <strain evidence="2">PCC 6715</strain>
    </source>
</reference>
<dbReference type="AlphaFoldDB" id="A0A2D2Q474"/>
<proteinExistence type="predicted"/>
<dbReference type="KEGG" id="slw:BRW62_11920"/>
<organism evidence="1 2">
    <name type="scientific">Parathermosynechococcus lividus PCC 6715</name>
    <dbReference type="NCBI Taxonomy" id="1917166"/>
    <lineage>
        <taxon>Bacteria</taxon>
        <taxon>Bacillati</taxon>
        <taxon>Cyanobacteriota</taxon>
        <taxon>Cyanophyceae</taxon>
        <taxon>Acaryochloridales</taxon>
        <taxon>Thermosynechococcaceae</taxon>
        <taxon>Parathermosynechococcus</taxon>
    </lineage>
</organism>
<dbReference type="EMBL" id="CP018092">
    <property type="protein sequence ID" value="ATS19320.1"/>
    <property type="molecule type" value="Genomic_DNA"/>
</dbReference>